<sequence>MRSTTSPTEAVRPGPGPGPPSAVGAWTPYSCEAGSPTASCARCQDGKGVDGADFCPLACDAVTSSAVWDDETAERYDSISAEKFAPKVLGPTVDLLARLAGAGAALEFAIGTGRVGLPLVARGVPVTGIELSASMVARLRRKADEATLPVVVGDMATATVPGEFSLVFLVWNSISNLRTQAEQVACFRNAARHLGPGGRFVLELWVPPIRRLPPGQCAVPISTGDRHLVFDTYDPATQQCTSHHYWHEADGTVRHGSGEFRYIWPAECDLMAQLAGLDLENRFADWDGSPFTADSESHVSVWRKPPAGPGPA</sequence>
<protein>
    <submittedName>
        <fullName evidence="3">Methyltransferase (Partial match)</fullName>
    </submittedName>
</protein>
<dbReference type="HOGENOM" id="CLU_069129_4_0_11"/>
<accession>Q0RFQ8</accession>
<proteinExistence type="predicted"/>
<dbReference type="InterPro" id="IPR029063">
    <property type="entry name" value="SAM-dependent_MTases_sf"/>
</dbReference>
<dbReference type="KEGG" id="fal:FRAAL5043"/>
<evidence type="ECO:0000313" key="4">
    <source>
        <dbReference type="Proteomes" id="UP000000657"/>
    </source>
</evidence>
<feature type="region of interest" description="Disordered" evidence="1">
    <location>
        <begin position="1"/>
        <end position="21"/>
    </location>
</feature>
<keyword evidence="4" id="KW-1185">Reference proteome</keyword>
<dbReference type="GO" id="GO:0032259">
    <property type="term" value="P:methylation"/>
    <property type="evidence" value="ECO:0007669"/>
    <property type="project" value="UniProtKB-KW"/>
</dbReference>
<dbReference type="SUPFAM" id="SSF53335">
    <property type="entry name" value="S-adenosyl-L-methionine-dependent methyltransferases"/>
    <property type="match status" value="1"/>
</dbReference>
<evidence type="ECO:0000256" key="1">
    <source>
        <dbReference type="SAM" id="MobiDB-lite"/>
    </source>
</evidence>
<feature type="domain" description="Methyltransferase" evidence="2">
    <location>
        <begin position="106"/>
        <end position="198"/>
    </location>
</feature>
<evidence type="ECO:0000259" key="2">
    <source>
        <dbReference type="Pfam" id="PF13649"/>
    </source>
</evidence>
<dbReference type="InterPro" id="IPR041698">
    <property type="entry name" value="Methyltransf_25"/>
</dbReference>
<dbReference type="CDD" id="cd02440">
    <property type="entry name" value="AdoMet_MTases"/>
    <property type="match status" value="1"/>
</dbReference>
<feature type="region of interest" description="Disordered" evidence="1">
    <location>
        <begin position="292"/>
        <end position="312"/>
    </location>
</feature>
<dbReference type="GO" id="GO:0008168">
    <property type="term" value="F:methyltransferase activity"/>
    <property type="evidence" value="ECO:0007669"/>
    <property type="project" value="UniProtKB-KW"/>
</dbReference>
<keyword evidence="3" id="KW-0808">Transferase</keyword>
<dbReference type="eggNOG" id="COG0030">
    <property type="taxonomic scope" value="Bacteria"/>
</dbReference>
<keyword evidence="3" id="KW-0489">Methyltransferase</keyword>
<dbReference type="Pfam" id="PF13649">
    <property type="entry name" value="Methyltransf_25"/>
    <property type="match status" value="1"/>
</dbReference>
<dbReference type="Proteomes" id="UP000000657">
    <property type="component" value="Chromosome"/>
</dbReference>
<name>Q0RFQ8_FRAAA</name>
<reference evidence="3 4" key="1">
    <citation type="journal article" date="2007" name="Genome Res.">
        <title>Genome characteristics of facultatively symbiotic Frankia sp. strains reflect host range and host plant biogeography.</title>
        <authorList>
            <person name="Normand P."/>
            <person name="Lapierre P."/>
            <person name="Tisa L.S."/>
            <person name="Gogarten J.P."/>
            <person name="Alloisio N."/>
            <person name="Bagnarol E."/>
            <person name="Bassi C.A."/>
            <person name="Berry A.M."/>
            <person name="Bickhart D.M."/>
            <person name="Choisne N."/>
            <person name="Couloux A."/>
            <person name="Cournoyer B."/>
            <person name="Cruveiller S."/>
            <person name="Daubin V."/>
            <person name="Demange N."/>
            <person name="Francino M.P."/>
            <person name="Goltsman E."/>
            <person name="Huang Y."/>
            <person name="Kopp O.R."/>
            <person name="Labarre L."/>
            <person name="Lapidus A."/>
            <person name="Lavire C."/>
            <person name="Marechal J."/>
            <person name="Martinez M."/>
            <person name="Mastronunzio J.E."/>
            <person name="Mullin B.C."/>
            <person name="Niemann J."/>
            <person name="Pujic P."/>
            <person name="Rawnsley T."/>
            <person name="Rouy Z."/>
            <person name="Schenowitz C."/>
            <person name="Sellstedt A."/>
            <person name="Tavares F."/>
            <person name="Tomkins J.P."/>
            <person name="Vallenet D."/>
            <person name="Valverde C."/>
            <person name="Wall L.G."/>
            <person name="Wang Y."/>
            <person name="Medigue C."/>
            <person name="Benson D.R."/>
        </authorList>
    </citation>
    <scope>NUCLEOTIDE SEQUENCE [LARGE SCALE GENOMIC DNA]</scope>
    <source>
        <strain evidence="4">DSM 45986 / CECT 9034 / ACN14a</strain>
    </source>
</reference>
<dbReference type="AlphaFoldDB" id="Q0RFQ8"/>
<organism evidence="3 4">
    <name type="scientific">Frankia alni (strain DSM 45986 / CECT 9034 / ACN14a)</name>
    <dbReference type="NCBI Taxonomy" id="326424"/>
    <lineage>
        <taxon>Bacteria</taxon>
        <taxon>Bacillati</taxon>
        <taxon>Actinomycetota</taxon>
        <taxon>Actinomycetes</taxon>
        <taxon>Frankiales</taxon>
        <taxon>Frankiaceae</taxon>
        <taxon>Frankia</taxon>
    </lineage>
</organism>
<gene>
    <name evidence="3" type="ordered locus">FRAAL5043</name>
</gene>
<dbReference type="STRING" id="326424.FRAAL5043"/>
<dbReference type="Gene3D" id="3.40.50.150">
    <property type="entry name" value="Vaccinia Virus protein VP39"/>
    <property type="match status" value="1"/>
</dbReference>
<dbReference type="EMBL" id="CT573213">
    <property type="protein sequence ID" value="CAJ63683.1"/>
    <property type="molecule type" value="Genomic_DNA"/>
</dbReference>
<evidence type="ECO:0000313" key="3">
    <source>
        <dbReference type="EMBL" id="CAJ63683.1"/>
    </source>
</evidence>